<accession>A0A1L3GJT8</accession>
<proteinExistence type="predicted"/>
<evidence type="ECO:0000313" key="1">
    <source>
        <dbReference type="EMBL" id="APG26184.1"/>
    </source>
</evidence>
<dbReference type="InterPro" id="IPR003226">
    <property type="entry name" value="MYG1_exonuclease"/>
</dbReference>
<keyword evidence="2" id="KW-1185">Reference proteome</keyword>
<dbReference type="Pfam" id="PF03690">
    <property type="entry name" value="MYG1_exonuc"/>
    <property type="match status" value="1"/>
</dbReference>
<dbReference type="RefSeq" id="WP_072288019.1">
    <property type="nucleotide sequence ID" value="NZ_CP015455.1"/>
</dbReference>
<dbReference type="EMBL" id="CP015518">
    <property type="protein sequence ID" value="APG26184.1"/>
    <property type="molecule type" value="Genomic_DNA"/>
</dbReference>
<dbReference type="AlphaFoldDB" id="A0A1L3GJT8"/>
<name>A0A1L3GJT8_SYNAC</name>
<reference evidence="1 2" key="1">
    <citation type="journal article" date="2017" name="Genome Announc.">
        <title>Complete Genome Sequences of Two Acetylene-Fermenting Pelobacter acetylenicus Strains.</title>
        <authorList>
            <person name="Sutton J.M."/>
            <person name="Baesman S.M."/>
            <person name="Fierst J.L."/>
            <person name="Poret-Peterson A.T."/>
            <person name="Oremland R.S."/>
            <person name="Dunlap D.S."/>
            <person name="Akob D.M."/>
        </authorList>
    </citation>
    <scope>NUCLEOTIDE SEQUENCE [LARGE SCALE GENOMIC DNA]</scope>
    <source>
        <strain evidence="1 2">DSM 3247</strain>
    </source>
</reference>
<gene>
    <name evidence="1" type="ORF">A7E75_04765</name>
</gene>
<evidence type="ECO:0000313" key="2">
    <source>
        <dbReference type="Proteomes" id="UP000182264"/>
    </source>
</evidence>
<dbReference type="STRING" id="29542.A6070_13410"/>
<dbReference type="OrthoDB" id="183622at2"/>
<organism evidence="1 2">
    <name type="scientific">Syntrophotalea acetylenica</name>
    <name type="common">Pelobacter acetylenicus</name>
    <dbReference type="NCBI Taxonomy" id="29542"/>
    <lineage>
        <taxon>Bacteria</taxon>
        <taxon>Pseudomonadati</taxon>
        <taxon>Thermodesulfobacteriota</taxon>
        <taxon>Desulfuromonadia</taxon>
        <taxon>Desulfuromonadales</taxon>
        <taxon>Syntrophotaleaceae</taxon>
        <taxon>Syntrophotalea</taxon>
    </lineage>
</organism>
<dbReference type="Proteomes" id="UP000182264">
    <property type="component" value="Chromosome"/>
</dbReference>
<protein>
    <submittedName>
        <fullName evidence="1">Uncharacterized protein</fullName>
    </submittedName>
</protein>
<sequence length="283" mass="31877">MHRIVVHGGNAHRDDFLAVSVLLATLEEAEVLRCDPSSEHLADHKTYVVDVGMEYDPARLNFDHHQDKSLPCAFHLVMQHLGHHQDAQAVFGWYPFMSMMDVRGPHRTAEHFGVDASVLLASSSPIDGYILSRFARLEVLCPEDLLYRFMREMGKDMLALIRLKKERLGRLKREARIVAVKQFKAVVCCIEDNPKLSMELYLKSLADESVVICITPSVRGAGWELLRLGDSRLVDFRAIADCPEVLFVHANGYIATTRSLIPLEQAVQLASRAVVEPAFESDK</sequence>
<dbReference type="KEGG" id="pace:A6070_13410"/>